<accession>A0A0Q3R3C0</accession>
<keyword evidence="3" id="KW-1185">Reference proteome</keyword>
<proteinExistence type="predicted"/>
<name>A0A0Q3R3C0_BRADI</name>
<dbReference type="AlphaFoldDB" id="A0A0Q3R3C0"/>
<dbReference type="EMBL" id="CM000881">
    <property type="protein sequence ID" value="KQK07986.1"/>
    <property type="molecule type" value="Genomic_DNA"/>
</dbReference>
<dbReference type="Gramene" id="KQK07986">
    <property type="protein sequence ID" value="KQK07986"/>
    <property type="gene ID" value="BRADI_2g38818v3"/>
</dbReference>
<gene>
    <name evidence="1" type="ORF">BRADI_2g38818v3</name>
</gene>
<evidence type="ECO:0000313" key="3">
    <source>
        <dbReference type="Proteomes" id="UP000008810"/>
    </source>
</evidence>
<reference evidence="1" key="2">
    <citation type="submission" date="2017-06" db="EMBL/GenBank/DDBJ databases">
        <title>WGS assembly of Brachypodium distachyon.</title>
        <authorList>
            <consortium name="The International Brachypodium Initiative"/>
            <person name="Lucas S."/>
            <person name="Harmon-Smith M."/>
            <person name="Lail K."/>
            <person name="Tice H."/>
            <person name="Grimwood J."/>
            <person name="Bruce D."/>
            <person name="Barry K."/>
            <person name="Shu S."/>
            <person name="Lindquist E."/>
            <person name="Wang M."/>
            <person name="Pitluck S."/>
            <person name="Vogel J.P."/>
            <person name="Garvin D.F."/>
            <person name="Mockler T.C."/>
            <person name="Schmutz J."/>
            <person name="Rokhsar D."/>
            <person name="Bevan M.W."/>
        </authorList>
    </citation>
    <scope>NUCLEOTIDE SEQUENCE</scope>
    <source>
        <strain evidence="1">Bd21</strain>
    </source>
</reference>
<reference evidence="1 2" key="1">
    <citation type="journal article" date="2010" name="Nature">
        <title>Genome sequencing and analysis of the model grass Brachypodium distachyon.</title>
        <authorList>
            <consortium name="International Brachypodium Initiative"/>
        </authorList>
    </citation>
    <scope>NUCLEOTIDE SEQUENCE [LARGE SCALE GENOMIC DNA]</scope>
    <source>
        <strain evidence="1 2">Bd21</strain>
    </source>
</reference>
<evidence type="ECO:0000313" key="2">
    <source>
        <dbReference type="EnsemblPlants" id="KQK07986"/>
    </source>
</evidence>
<protein>
    <submittedName>
        <fullName evidence="1 2">Uncharacterized protein</fullName>
    </submittedName>
</protein>
<evidence type="ECO:0000313" key="1">
    <source>
        <dbReference type="EMBL" id="KQK07986.1"/>
    </source>
</evidence>
<organism evidence="1">
    <name type="scientific">Brachypodium distachyon</name>
    <name type="common">Purple false brome</name>
    <name type="synonym">Trachynia distachya</name>
    <dbReference type="NCBI Taxonomy" id="15368"/>
    <lineage>
        <taxon>Eukaryota</taxon>
        <taxon>Viridiplantae</taxon>
        <taxon>Streptophyta</taxon>
        <taxon>Embryophyta</taxon>
        <taxon>Tracheophyta</taxon>
        <taxon>Spermatophyta</taxon>
        <taxon>Magnoliopsida</taxon>
        <taxon>Liliopsida</taxon>
        <taxon>Poales</taxon>
        <taxon>Poaceae</taxon>
        <taxon>BOP clade</taxon>
        <taxon>Pooideae</taxon>
        <taxon>Stipodae</taxon>
        <taxon>Brachypodieae</taxon>
        <taxon>Brachypodium</taxon>
    </lineage>
</organism>
<sequence length="176" mass="18719">MVGRLGRRVGAAAESPDPEKVVPYLVTGGASAAWRWHLRGEGGLLGGGGGVSGPCVRLLLGSGRFSAAVGAWLCGCPGARPWWCGRCCGCCLWLPWRCDPARAGQDGGCSCGFSSLRLWTRRHDPLGSYRMESEFVVMGRGEIPAWLLPTSTTTGVMIFLKALESVVVVPLRLCLL</sequence>
<dbReference type="Proteomes" id="UP000008810">
    <property type="component" value="Chromosome 2"/>
</dbReference>
<reference evidence="2" key="3">
    <citation type="submission" date="2018-08" db="UniProtKB">
        <authorList>
            <consortium name="EnsemblPlants"/>
        </authorList>
    </citation>
    <scope>IDENTIFICATION</scope>
    <source>
        <strain evidence="2">cv. Bd21</strain>
    </source>
</reference>
<dbReference type="InParanoid" id="A0A0Q3R3C0"/>
<dbReference type="EnsemblPlants" id="KQK07986">
    <property type="protein sequence ID" value="KQK07986"/>
    <property type="gene ID" value="BRADI_2g38818v3"/>
</dbReference>